<dbReference type="GO" id="GO:0008410">
    <property type="term" value="F:CoA-transferase activity"/>
    <property type="evidence" value="ECO:0007669"/>
    <property type="project" value="TreeGrafter"/>
</dbReference>
<evidence type="ECO:0000313" key="4">
    <source>
        <dbReference type="Proteomes" id="UP001055804"/>
    </source>
</evidence>
<dbReference type="InterPro" id="IPR050483">
    <property type="entry name" value="CoA-transferase_III_domain"/>
</dbReference>
<dbReference type="PANTHER" id="PTHR48207:SF3">
    <property type="entry name" value="SUCCINATE--HYDROXYMETHYLGLUTARATE COA-TRANSFERASE"/>
    <property type="match status" value="1"/>
</dbReference>
<keyword evidence="4" id="KW-1185">Reference proteome</keyword>
<keyword evidence="2" id="KW-0472">Membrane</keyword>
<organism evidence="3 4">
    <name type="scientific">Futiania mangrovi</name>
    <dbReference type="NCBI Taxonomy" id="2959716"/>
    <lineage>
        <taxon>Bacteria</taxon>
        <taxon>Pseudomonadati</taxon>
        <taxon>Pseudomonadota</taxon>
        <taxon>Alphaproteobacteria</taxon>
        <taxon>Futianiales</taxon>
        <taxon>Futianiaceae</taxon>
        <taxon>Futiania</taxon>
    </lineage>
</organism>
<proteinExistence type="predicted"/>
<dbReference type="Proteomes" id="UP001055804">
    <property type="component" value="Unassembled WGS sequence"/>
</dbReference>
<name>A0A9J6P8Y2_9PROT</name>
<gene>
    <name evidence="3" type="ORF">NJQ99_07575</name>
</gene>
<dbReference type="InterPro" id="IPR023606">
    <property type="entry name" value="CoA-Trfase_III_dom_1_sf"/>
</dbReference>
<dbReference type="SUPFAM" id="SSF89796">
    <property type="entry name" value="CoA-transferase family III (CaiB/BaiF)"/>
    <property type="match status" value="1"/>
</dbReference>
<dbReference type="PANTHER" id="PTHR48207">
    <property type="entry name" value="SUCCINATE--HYDROXYMETHYLGLUTARATE COA-TRANSFERASE"/>
    <property type="match status" value="1"/>
</dbReference>
<dbReference type="Pfam" id="PF02515">
    <property type="entry name" value="CoA_transf_3"/>
    <property type="match status" value="1"/>
</dbReference>
<protein>
    <submittedName>
        <fullName evidence="3">CoA transferase</fullName>
    </submittedName>
</protein>
<dbReference type="Gene3D" id="3.30.1540.10">
    <property type="entry name" value="formyl-coa transferase, domain 3"/>
    <property type="match status" value="1"/>
</dbReference>
<sequence>MPNDAATASGDFKPFRGVKVLDFSLGMAGPNCGMQFAQFGADVIKIEPPQGDWSRTLGVNMGGHTPLSATVNRGKRSIALDLKNPQAQKLVQRMAEDADVVIESFRPGVADRLGFGYETLGAINPGLVYVSVSGFGQTGPYAKVASTDTVAQAYPGMMWHTRDMEGRPMKIGFFVIDAAASLYAFQAAAAALYARRGGAPGRHLDISLMAAAAALQAPKVTEYSVEKGATLPVNVPAGNYETADGWVAITLMREEQFHKICKVLGVPDLPADPRFDSFRNRGLNSRPLRAILDPIVKSRTTAEWVEALKEADVLCAPINTIGDWLEDEHVRATGAATHYAHPGLGEVAMPVLPGLVPGDSACTAVAPGVGEHAAEILAEHGYDAAGAETLRAAGAFG</sequence>
<comment type="caution">
    <text evidence="3">The sequence shown here is derived from an EMBL/GenBank/DDBJ whole genome shotgun (WGS) entry which is preliminary data.</text>
</comment>
<dbReference type="Gene3D" id="3.40.50.10540">
    <property type="entry name" value="Crotonobetainyl-coa:carnitine coa-transferase, domain 1"/>
    <property type="match status" value="1"/>
</dbReference>
<dbReference type="EMBL" id="JAMZFT010000002">
    <property type="protein sequence ID" value="MCP1336260.1"/>
    <property type="molecule type" value="Genomic_DNA"/>
</dbReference>
<dbReference type="InterPro" id="IPR044855">
    <property type="entry name" value="CoA-Trfase_III_dom3_sf"/>
</dbReference>
<accession>A0A9J6P8Y2</accession>
<keyword evidence="2" id="KW-1133">Transmembrane helix</keyword>
<dbReference type="AlphaFoldDB" id="A0A9J6P8Y2"/>
<evidence type="ECO:0000313" key="3">
    <source>
        <dbReference type="EMBL" id="MCP1336260.1"/>
    </source>
</evidence>
<dbReference type="RefSeq" id="WP_269332227.1">
    <property type="nucleotide sequence ID" value="NZ_JAMZFT010000002.1"/>
</dbReference>
<dbReference type="InterPro" id="IPR003673">
    <property type="entry name" value="CoA-Trfase_fam_III"/>
</dbReference>
<feature type="transmembrane region" description="Helical" evidence="2">
    <location>
        <begin position="171"/>
        <end position="194"/>
    </location>
</feature>
<keyword evidence="2" id="KW-0812">Transmembrane</keyword>
<evidence type="ECO:0000256" key="1">
    <source>
        <dbReference type="ARBA" id="ARBA00022679"/>
    </source>
</evidence>
<keyword evidence="1 3" id="KW-0808">Transferase</keyword>
<evidence type="ECO:0000256" key="2">
    <source>
        <dbReference type="SAM" id="Phobius"/>
    </source>
</evidence>
<reference evidence="3" key="1">
    <citation type="submission" date="2022-06" db="EMBL/GenBank/DDBJ databases">
        <title>Isolation and Genomics of Futiania mangrovii gen. nov., sp. nov., a Rare and Metabolically-versatile member in the Class Alphaproteobacteria.</title>
        <authorList>
            <person name="Liu L."/>
            <person name="Huang W.-C."/>
            <person name="Pan J."/>
            <person name="Li J."/>
            <person name="Huang Y."/>
            <person name="Du H."/>
            <person name="Liu Y."/>
            <person name="Li M."/>
        </authorList>
    </citation>
    <scope>NUCLEOTIDE SEQUENCE</scope>
    <source>
        <strain evidence="3">FT118</strain>
    </source>
</reference>